<evidence type="ECO:0000256" key="2">
    <source>
        <dbReference type="ARBA" id="ARBA00022729"/>
    </source>
</evidence>
<organism evidence="6 7">
    <name type="scientific">Paenibacillus thiaminolyticus</name>
    <name type="common">Bacillus thiaminolyticus</name>
    <dbReference type="NCBI Taxonomy" id="49283"/>
    <lineage>
        <taxon>Bacteria</taxon>
        <taxon>Bacillati</taxon>
        <taxon>Bacillota</taxon>
        <taxon>Bacilli</taxon>
        <taxon>Bacillales</taxon>
        <taxon>Paenibacillaceae</taxon>
        <taxon>Paenibacillus</taxon>
    </lineage>
</organism>
<dbReference type="InterPro" id="IPR050490">
    <property type="entry name" value="Bact_solute-bd_prot1"/>
</dbReference>
<dbReference type="AlphaFoldDB" id="A0AAP9J2J5"/>
<evidence type="ECO:0000256" key="3">
    <source>
        <dbReference type="ARBA" id="ARBA00023136"/>
    </source>
</evidence>
<proteinExistence type="predicted"/>
<protein>
    <submittedName>
        <fullName evidence="6">Extracellular solute-binding protein</fullName>
    </submittedName>
</protein>
<dbReference type="EMBL" id="CP041405">
    <property type="protein sequence ID" value="QDM46146.1"/>
    <property type="molecule type" value="Genomic_DNA"/>
</dbReference>
<dbReference type="Pfam" id="PF01547">
    <property type="entry name" value="SBP_bac_1"/>
    <property type="match status" value="1"/>
</dbReference>
<evidence type="ECO:0000256" key="5">
    <source>
        <dbReference type="ARBA" id="ARBA00023288"/>
    </source>
</evidence>
<sequence length="486" mass="55162">MVWERPIYLLWNEREEKELRQKWKAAILLLTVISLLGGCFAEKPVLEELEPERKVKIKVMYHNDESFYRDYGNGFDAIFNDKYPNLEFEFISLIEMYPDIEKNGTSFEEEYLKLIEKNKPDILFFTKTDLFEKMAQEGKLYNLDPIIAQENFDVDSYMPGLIDMMRHYGDGSLYGLAPSFYTNNLYYNAELFREYQIEPPRNQMSWQEVLELSQRFAGLGSKDKPIYGLTEDFGRVEELLFGIAATSSLRALDAKGEKLAFNTEGWKEAMELVADAVRSRAVFAYPLEEDVRYLQTEPFLRGEVAMVLGSGMFLNQMLEGPMQDDGKEMEWNMVTVPVDPASPDESPFVELNGIYAIAADSANKRAAWEFMKYVNSPEMAKALSRSPHAGLQTRSGFTKEIAGKSTESFYLLRPKAGGGSIWGGSNVNRPDEFTFGFPNLVEKQLYEMIENGKSAEAAAAAIESEGNALLEQARAAQKAKAKAGKK</sequence>
<accession>A0AAP9J2J5</accession>
<keyword evidence="4" id="KW-0564">Palmitate</keyword>
<evidence type="ECO:0000256" key="1">
    <source>
        <dbReference type="ARBA" id="ARBA00022475"/>
    </source>
</evidence>
<dbReference type="PANTHER" id="PTHR43649">
    <property type="entry name" value="ARABINOSE-BINDING PROTEIN-RELATED"/>
    <property type="match status" value="1"/>
</dbReference>
<evidence type="ECO:0000256" key="4">
    <source>
        <dbReference type="ARBA" id="ARBA00023139"/>
    </source>
</evidence>
<dbReference type="InterPro" id="IPR006059">
    <property type="entry name" value="SBP"/>
</dbReference>
<dbReference type="PANTHER" id="PTHR43649:SF33">
    <property type="entry name" value="POLYGALACTURONAN_RHAMNOGALACTURONAN-BINDING PROTEIN YTCQ"/>
    <property type="match status" value="1"/>
</dbReference>
<dbReference type="Gene3D" id="3.40.190.10">
    <property type="entry name" value="Periplasmic binding protein-like II"/>
    <property type="match status" value="1"/>
</dbReference>
<dbReference type="SUPFAM" id="SSF53850">
    <property type="entry name" value="Periplasmic binding protein-like II"/>
    <property type="match status" value="1"/>
</dbReference>
<evidence type="ECO:0000313" key="6">
    <source>
        <dbReference type="EMBL" id="QDM46146.1"/>
    </source>
</evidence>
<dbReference type="Proteomes" id="UP000315377">
    <property type="component" value="Chromosome"/>
</dbReference>
<keyword evidence="2" id="KW-0732">Signal</keyword>
<gene>
    <name evidence="6" type="ORF">FLT43_23725</name>
</gene>
<name>A0AAP9J2J5_PANTH</name>
<evidence type="ECO:0000313" key="7">
    <source>
        <dbReference type="Proteomes" id="UP000315377"/>
    </source>
</evidence>
<keyword evidence="3" id="KW-0472">Membrane</keyword>
<keyword evidence="1" id="KW-1003">Cell membrane</keyword>
<keyword evidence="5" id="KW-0449">Lipoprotein</keyword>
<reference evidence="6 7" key="1">
    <citation type="submission" date="2019-07" db="EMBL/GenBank/DDBJ databases">
        <title>Paenibacillus thiaminolyticus NRRL B-4156.</title>
        <authorList>
            <person name="Hehnly C."/>
            <person name="Zhang L."/>
        </authorList>
    </citation>
    <scope>NUCLEOTIDE SEQUENCE [LARGE SCALE GENOMIC DNA]</scope>
    <source>
        <strain evidence="6 7">NRRL B-4156</strain>
    </source>
</reference>